<dbReference type="InterPro" id="IPR011008">
    <property type="entry name" value="Dimeric_a/b-barrel"/>
</dbReference>
<evidence type="ECO:0000313" key="5">
    <source>
        <dbReference type="EMBL" id="TQV78292.1"/>
    </source>
</evidence>
<name>A0A545TM37_9GAMM</name>
<dbReference type="Proteomes" id="UP000319732">
    <property type="component" value="Unassembled WGS sequence"/>
</dbReference>
<dbReference type="Gene3D" id="3.30.70.920">
    <property type="match status" value="1"/>
</dbReference>
<gene>
    <name evidence="5" type="ORF">FKG94_14165</name>
</gene>
<dbReference type="Pfam" id="PF13412">
    <property type="entry name" value="HTH_24"/>
    <property type="match status" value="1"/>
</dbReference>
<organism evidence="5 6">
    <name type="scientific">Exilibacterium tricleocarpae</name>
    <dbReference type="NCBI Taxonomy" id="2591008"/>
    <lineage>
        <taxon>Bacteria</taxon>
        <taxon>Pseudomonadati</taxon>
        <taxon>Pseudomonadota</taxon>
        <taxon>Gammaproteobacteria</taxon>
        <taxon>Cellvibrionales</taxon>
        <taxon>Cellvibrionaceae</taxon>
        <taxon>Exilibacterium</taxon>
    </lineage>
</organism>
<dbReference type="AlphaFoldDB" id="A0A545TM37"/>
<reference evidence="5 6" key="1">
    <citation type="submission" date="2019-06" db="EMBL/GenBank/DDBJ databases">
        <title>Whole genome sequence for Cellvibrionaceae sp. R142.</title>
        <authorList>
            <person name="Wang G."/>
        </authorList>
    </citation>
    <scope>NUCLEOTIDE SEQUENCE [LARGE SCALE GENOMIC DNA]</scope>
    <source>
        <strain evidence="5 6">R142</strain>
    </source>
</reference>
<dbReference type="InterPro" id="IPR036388">
    <property type="entry name" value="WH-like_DNA-bd_sf"/>
</dbReference>
<evidence type="ECO:0000256" key="3">
    <source>
        <dbReference type="ARBA" id="ARBA00023163"/>
    </source>
</evidence>
<dbReference type="PROSITE" id="PS00519">
    <property type="entry name" value="HTH_ASNC_1"/>
    <property type="match status" value="1"/>
</dbReference>
<dbReference type="InterPro" id="IPR036390">
    <property type="entry name" value="WH_DNA-bd_sf"/>
</dbReference>
<dbReference type="GO" id="GO:0043200">
    <property type="term" value="P:response to amino acid"/>
    <property type="evidence" value="ECO:0007669"/>
    <property type="project" value="TreeGrafter"/>
</dbReference>
<dbReference type="Pfam" id="PF01037">
    <property type="entry name" value="AsnC_trans_reg"/>
    <property type="match status" value="1"/>
</dbReference>
<dbReference type="GO" id="GO:0005829">
    <property type="term" value="C:cytosol"/>
    <property type="evidence" value="ECO:0007669"/>
    <property type="project" value="TreeGrafter"/>
</dbReference>
<dbReference type="InterPro" id="IPR011991">
    <property type="entry name" value="ArsR-like_HTH"/>
</dbReference>
<proteinExistence type="predicted"/>
<keyword evidence="6" id="KW-1185">Reference proteome</keyword>
<dbReference type="GO" id="GO:0006355">
    <property type="term" value="P:regulation of DNA-templated transcription"/>
    <property type="evidence" value="ECO:0007669"/>
    <property type="project" value="UniProtKB-ARBA"/>
</dbReference>
<feature type="domain" description="HTH asnC-type" evidence="4">
    <location>
        <begin position="5"/>
        <end position="66"/>
    </location>
</feature>
<evidence type="ECO:0000259" key="4">
    <source>
        <dbReference type="PROSITE" id="PS50956"/>
    </source>
</evidence>
<dbReference type="CDD" id="cd00090">
    <property type="entry name" value="HTH_ARSR"/>
    <property type="match status" value="1"/>
</dbReference>
<dbReference type="PANTHER" id="PTHR30154">
    <property type="entry name" value="LEUCINE-RESPONSIVE REGULATORY PROTEIN"/>
    <property type="match status" value="1"/>
</dbReference>
<dbReference type="PRINTS" id="PR00033">
    <property type="entry name" value="HTHASNC"/>
</dbReference>
<dbReference type="EMBL" id="VHSG01000013">
    <property type="protein sequence ID" value="TQV78292.1"/>
    <property type="molecule type" value="Genomic_DNA"/>
</dbReference>
<dbReference type="SMART" id="SM00344">
    <property type="entry name" value="HTH_ASNC"/>
    <property type="match status" value="1"/>
</dbReference>
<dbReference type="InterPro" id="IPR019885">
    <property type="entry name" value="Tscrpt_reg_HTH_AsnC-type_CS"/>
</dbReference>
<dbReference type="PROSITE" id="PS50956">
    <property type="entry name" value="HTH_ASNC_2"/>
    <property type="match status" value="1"/>
</dbReference>
<dbReference type="InterPro" id="IPR000485">
    <property type="entry name" value="AsnC-type_HTH_dom"/>
</dbReference>
<dbReference type="SUPFAM" id="SSF46785">
    <property type="entry name" value="Winged helix' DNA-binding domain"/>
    <property type="match status" value="1"/>
</dbReference>
<comment type="caution">
    <text evidence="5">The sequence shown here is derived from an EMBL/GenBank/DDBJ whole genome shotgun (WGS) entry which is preliminary data.</text>
</comment>
<dbReference type="PANTHER" id="PTHR30154:SF34">
    <property type="entry name" value="TRANSCRIPTIONAL REGULATOR AZLB"/>
    <property type="match status" value="1"/>
</dbReference>
<dbReference type="InterPro" id="IPR019887">
    <property type="entry name" value="Tscrpt_reg_AsnC/Lrp_C"/>
</dbReference>
<dbReference type="Gene3D" id="1.10.10.10">
    <property type="entry name" value="Winged helix-like DNA-binding domain superfamily/Winged helix DNA-binding domain"/>
    <property type="match status" value="1"/>
</dbReference>
<sequence>MRQSIDHLDLRILQHLQTNAKTTNQDLADTVGLSPSSCLQRVRRLEDKGYIDRYLARVNLSKLCRSITCITTVTLKQHAKEDFDQFEQAVAAIPEVVECFTVSGGFDFVLKVVCPDMDRYLALNNELVAGGANIENVSTHVVMNENKPFTGYPLDTLIDKPD</sequence>
<keyword evidence="1" id="KW-0805">Transcription regulation</keyword>
<protein>
    <submittedName>
        <fullName evidence="5">Lrp/AsnC family transcriptional regulator</fullName>
    </submittedName>
</protein>
<evidence type="ECO:0000313" key="6">
    <source>
        <dbReference type="Proteomes" id="UP000319732"/>
    </source>
</evidence>
<keyword evidence="3" id="KW-0804">Transcription</keyword>
<evidence type="ECO:0000256" key="2">
    <source>
        <dbReference type="ARBA" id="ARBA00023125"/>
    </source>
</evidence>
<accession>A0A545TM37</accession>
<evidence type="ECO:0000256" key="1">
    <source>
        <dbReference type="ARBA" id="ARBA00023015"/>
    </source>
</evidence>
<dbReference type="SUPFAM" id="SSF54909">
    <property type="entry name" value="Dimeric alpha+beta barrel"/>
    <property type="match status" value="1"/>
</dbReference>
<keyword evidence="2" id="KW-0238">DNA-binding</keyword>
<dbReference type="InterPro" id="IPR019888">
    <property type="entry name" value="Tscrpt_reg_AsnC-like"/>
</dbReference>
<dbReference type="GO" id="GO:0043565">
    <property type="term" value="F:sequence-specific DNA binding"/>
    <property type="evidence" value="ECO:0007669"/>
    <property type="project" value="InterPro"/>
</dbReference>
<dbReference type="OrthoDB" id="166264at2"/>